<feature type="transmembrane region" description="Helical" evidence="1">
    <location>
        <begin position="16"/>
        <end position="35"/>
    </location>
</feature>
<evidence type="ECO:0000313" key="3">
    <source>
        <dbReference type="Proteomes" id="UP001157379"/>
    </source>
</evidence>
<dbReference type="AlphaFoldDB" id="A0AAJ1PBX0"/>
<sequence length="129" mass="14360">MDTFMTILDYVQQNPAAILILAALVSTGITALMAFSHNARKVDAVAAKPLALTAEQAKQVTMHRRFHPTRFVFIIPAVLATDDTINEWATTIAVRLGTGFQPVEVTIIPQKLWIPARYRVTFARLEALR</sequence>
<dbReference type="EMBL" id="JAOPMD010000027">
    <property type="protein sequence ID" value="MDH7900410.1"/>
    <property type="molecule type" value="Genomic_DNA"/>
</dbReference>
<proteinExistence type="predicted"/>
<reference evidence="2" key="1">
    <citation type="journal article" date="2023" name="Gut Microbes">
        <title>Characterization of Bifidobacterium kashiwanohense that utilizes both milk- and plant-derived oligosaccharides.</title>
        <authorList>
            <person name="Orihara K."/>
            <person name="Yahagi K."/>
            <person name="Saito Y."/>
            <person name="Watanabe Y."/>
            <person name="Sasai T."/>
            <person name="Hara T."/>
            <person name="Tsukuda N."/>
            <person name="Oki K."/>
            <person name="Fujimoto J."/>
            <person name="Matsuki T."/>
        </authorList>
    </citation>
    <scope>NUCLEOTIDE SEQUENCE</scope>
    <source>
        <strain evidence="2">YIT 13057</strain>
    </source>
</reference>
<keyword evidence="1" id="KW-1133">Transmembrane helix</keyword>
<reference evidence="2" key="2">
    <citation type="submission" date="2023-04" db="EMBL/GenBank/DDBJ databases">
        <authorList>
            <person name="Orihara K."/>
        </authorList>
    </citation>
    <scope>NUCLEOTIDE SEQUENCE</scope>
    <source>
        <strain evidence="2">YIT 13057</strain>
    </source>
</reference>
<keyword evidence="1" id="KW-0472">Membrane</keyword>
<protein>
    <submittedName>
        <fullName evidence="2">Uncharacterized protein</fullName>
    </submittedName>
</protein>
<name>A0AAJ1PBX0_9BIFI</name>
<gene>
    <name evidence="2" type="ORF">OB936_09425</name>
</gene>
<organism evidence="2 3">
    <name type="scientific">Bifidobacterium catenulatum subsp. kashiwanohense</name>
    <dbReference type="NCBI Taxonomy" id="630129"/>
    <lineage>
        <taxon>Bacteria</taxon>
        <taxon>Bacillati</taxon>
        <taxon>Actinomycetota</taxon>
        <taxon>Actinomycetes</taxon>
        <taxon>Bifidobacteriales</taxon>
        <taxon>Bifidobacteriaceae</taxon>
        <taxon>Bifidobacterium</taxon>
    </lineage>
</organism>
<dbReference type="Proteomes" id="UP001157379">
    <property type="component" value="Unassembled WGS sequence"/>
</dbReference>
<evidence type="ECO:0000256" key="1">
    <source>
        <dbReference type="SAM" id="Phobius"/>
    </source>
</evidence>
<keyword evidence="1" id="KW-0812">Transmembrane</keyword>
<accession>A0AAJ1PBX0</accession>
<evidence type="ECO:0000313" key="2">
    <source>
        <dbReference type="EMBL" id="MDH7900410.1"/>
    </source>
</evidence>
<comment type="caution">
    <text evidence="2">The sequence shown here is derived from an EMBL/GenBank/DDBJ whole genome shotgun (WGS) entry which is preliminary data.</text>
</comment>
<dbReference type="RefSeq" id="WP_051126051.1">
    <property type="nucleotide sequence ID" value="NZ_JAOPLY010000011.1"/>
</dbReference>